<proteinExistence type="predicted"/>
<keyword evidence="2" id="KW-1185">Reference proteome</keyword>
<evidence type="ECO:0008006" key="3">
    <source>
        <dbReference type="Google" id="ProtNLM"/>
    </source>
</evidence>
<evidence type="ECO:0000313" key="1">
    <source>
        <dbReference type="EMBL" id="KAL3390452.1"/>
    </source>
</evidence>
<gene>
    <name evidence="1" type="ORF">TKK_014614</name>
</gene>
<organism evidence="1 2">
    <name type="scientific">Trichogramma kaykai</name>
    <dbReference type="NCBI Taxonomy" id="54128"/>
    <lineage>
        <taxon>Eukaryota</taxon>
        <taxon>Metazoa</taxon>
        <taxon>Ecdysozoa</taxon>
        <taxon>Arthropoda</taxon>
        <taxon>Hexapoda</taxon>
        <taxon>Insecta</taxon>
        <taxon>Pterygota</taxon>
        <taxon>Neoptera</taxon>
        <taxon>Endopterygota</taxon>
        <taxon>Hymenoptera</taxon>
        <taxon>Apocrita</taxon>
        <taxon>Proctotrupomorpha</taxon>
        <taxon>Chalcidoidea</taxon>
        <taxon>Trichogrammatidae</taxon>
        <taxon>Trichogramma</taxon>
    </lineage>
</organism>
<comment type="caution">
    <text evidence="1">The sequence shown here is derived from an EMBL/GenBank/DDBJ whole genome shotgun (WGS) entry which is preliminary data.</text>
</comment>
<evidence type="ECO:0000313" key="2">
    <source>
        <dbReference type="Proteomes" id="UP001627154"/>
    </source>
</evidence>
<protein>
    <recommendedName>
        <fullName evidence="3">Secreted protein</fullName>
    </recommendedName>
</protein>
<reference evidence="1 2" key="1">
    <citation type="journal article" date="2024" name="bioRxiv">
        <title>A reference genome for Trichogramma kaykai: A tiny desert-dwelling parasitoid wasp with competing sex-ratio distorters.</title>
        <authorList>
            <person name="Culotta J."/>
            <person name="Lindsey A.R."/>
        </authorList>
    </citation>
    <scope>NUCLEOTIDE SEQUENCE [LARGE SCALE GENOMIC DNA]</scope>
    <source>
        <strain evidence="1 2">KSX58</strain>
    </source>
</reference>
<dbReference type="AlphaFoldDB" id="A0ABD2WBU9"/>
<name>A0ABD2WBU9_9HYME</name>
<dbReference type="Proteomes" id="UP001627154">
    <property type="component" value="Unassembled WGS sequence"/>
</dbReference>
<sequence>MHVCGRMHFSVFVSCVLSTRWRRFVVPYVNNNKIRWDRKDTKILSKKQRQFVTRLAIFLSVLTYTKMLKKEVKIAKIPENSGALVGLAVSGANERRVCFDSCGAESARM</sequence>
<dbReference type="EMBL" id="JBJJXI010000117">
    <property type="protein sequence ID" value="KAL3390452.1"/>
    <property type="molecule type" value="Genomic_DNA"/>
</dbReference>
<accession>A0ABD2WBU9</accession>